<proteinExistence type="predicted"/>
<protein>
    <recommendedName>
        <fullName evidence="4">Homeobox domain-containing protein</fullName>
    </recommendedName>
</protein>
<feature type="compositionally biased region" description="Basic and acidic residues" evidence="3">
    <location>
        <begin position="452"/>
        <end position="485"/>
    </location>
</feature>
<feature type="compositionally biased region" description="Basic and acidic residues" evidence="3">
    <location>
        <begin position="494"/>
        <end position="525"/>
    </location>
</feature>
<sequence>MANTGSEVMKTFNFASRSTERTGRVQIPASRPHAAFVRCQEAATVRKPFFTKSLGLHSTSGHQRCSTALKSSWYSFHVGGTRRQPLLAFAFKGGDRSRQMPERAESGGRYAGDARGRGYSRDESGGRYGGGDEGRGYSRGKGGRGYSREEGGGRYSGSEGGRGYSREEGGGRYSGSEGGRGYSREEGGGRYSGSEGGRGYSRDETRDTGMRRSESAPPRHNSAIGKDIPFDTARIQTLTQGWIRVGAEVTFEVFEITRLGYNVEVRQPDEDPDAAPMYALLYRDEIFGDLPFAGDVLDGYIKTIRPDGKIDVTMNQPGFHGVRKAEKKLLSALKATEDGRLPLCDKSDPEEIALHLQMSKRSFKQACGMLYKKKIIRINKGKGRFGGGGYIELETSSEAPPPRVDFTSEQFSELRNAYYANDTPTEKETAELAQRLDLHPKHIQGWFSAQKAKSERWKNEDSGVYDKKKQPASRRRWDDAEDTHSSEANYRQSRNRDWREDGGDRANQRGRGGRGDRSGRGDRRSTNSFENTRGSFKRDESRVSERGSDSKFDQDESSGRKLGKAVKNPLREWN</sequence>
<dbReference type="InterPro" id="IPR014464">
    <property type="entry name" value="CvfB_fam"/>
</dbReference>
<feature type="compositionally biased region" description="Gly residues" evidence="3">
    <location>
        <begin position="153"/>
        <end position="163"/>
    </location>
</feature>
<dbReference type="PANTHER" id="PTHR37296">
    <property type="entry name" value="CONSERVED VIRULENCE FACTOR B"/>
    <property type="match status" value="1"/>
</dbReference>
<dbReference type="GO" id="GO:0005634">
    <property type="term" value="C:nucleus"/>
    <property type="evidence" value="ECO:0007669"/>
    <property type="project" value="UniProtKB-SubCell"/>
</dbReference>
<dbReference type="PANTHER" id="PTHR37296:SF1">
    <property type="entry name" value="CONSERVED VIRULENCE FACTOR B"/>
    <property type="match status" value="1"/>
</dbReference>
<reference evidence="5 6" key="1">
    <citation type="journal article" date="2015" name="Genome Biol. Evol.">
        <title>Comparative Genomics of a Bacterivorous Green Alga Reveals Evolutionary Causalities and Consequences of Phago-Mixotrophic Mode of Nutrition.</title>
        <authorList>
            <person name="Burns J.A."/>
            <person name="Paasch A."/>
            <person name="Narechania A."/>
            <person name="Kim E."/>
        </authorList>
    </citation>
    <scope>NUCLEOTIDE SEQUENCE [LARGE SCALE GENOMIC DNA]</scope>
    <source>
        <strain evidence="5 6">PLY_AMNH</strain>
    </source>
</reference>
<dbReference type="SMART" id="SM00389">
    <property type="entry name" value="HOX"/>
    <property type="match status" value="1"/>
</dbReference>
<feature type="DNA-binding region" description="Homeobox" evidence="1">
    <location>
        <begin position="399"/>
        <end position="458"/>
    </location>
</feature>
<name>A0AAE0BL79_9CHLO</name>
<keyword evidence="6" id="KW-1185">Reference proteome</keyword>
<evidence type="ECO:0000256" key="2">
    <source>
        <dbReference type="RuleBase" id="RU000682"/>
    </source>
</evidence>
<dbReference type="Pfam" id="PF00046">
    <property type="entry name" value="Homeodomain"/>
    <property type="match status" value="1"/>
</dbReference>
<dbReference type="EMBL" id="LGRX02034156">
    <property type="protein sequence ID" value="KAK3238648.1"/>
    <property type="molecule type" value="Genomic_DNA"/>
</dbReference>
<keyword evidence="1 2" id="KW-0539">Nucleus</keyword>
<feature type="compositionally biased region" description="Gly residues" evidence="3">
    <location>
        <begin position="189"/>
        <end position="199"/>
    </location>
</feature>
<keyword evidence="1 2" id="KW-0371">Homeobox</keyword>
<feature type="compositionally biased region" description="Basic and acidic residues" evidence="3">
    <location>
        <begin position="200"/>
        <end position="214"/>
    </location>
</feature>
<feature type="region of interest" description="Disordered" evidence="3">
    <location>
        <begin position="92"/>
        <end position="226"/>
    </location>
</feature>
<organism evidence="5 6">
    <name type="scientific">Cymbomonas tetramitiformis</name>
    <dbReference type="NCBI Taxonomy" id="36881"/>
    <lineage>
        <taxon>Eukaryota</taxon>
        <taxon>Viridiplantae</taxon>
        <taxon>Chlorophyta</taxon>
        <taxon>Pyramimonadophyceae</taxon>
        <taxon>Pyramimonadales</taxon>
        <taxon>Pyramimonadaceae</taxon>
        <taxon>Cymbomonas</taxon>
    </lineage>
</organism>
<accession>A0AAE0BL79</accession>
<evidence type="ECO:0000313" key="5">
    <source>
        <dbReference type="EMBL" id="KAK3238648.1"/>
    </source>
</evidence>
<feature type="region of interest" description="Disordered" evidence="3">
    <location>
        <begin position="447"/>
        <end position="574"/>
    </location>
</feature>
<dbReference type="Proteomes" id="UP001190700">
    <property type="component" value="Unassembled WGS sequence"/>
</dbReference>
<comment type="caution">
    <text evidence="5">The sequence shown here is derived from an EMBL/GenBank/DDBJ whole genome shotgun (WGS) entry which is preliminary data.</text>
</comment>
<evidence type="ECO:0000256" key="3">
    <source>
        <dbReference type="SAM" id="MobiDB-lite"/>
    </source>
</evidence>
<feature type="compositionally biased region" description="Basic and acidic residues" evidence="3">
    <location>
        <begin position="536"/>
        <end position="559"/>
    </location>
</feature>
<feature type="domain" description="Homeobox" evidence="4">
    <location>
        <begin position="397"/>
        <end position="457"/>
    </location>
</feature>
<dbReference type="Pfam" id="PF17783">
    <property type="entry name" value="WHD_CvfB"/>
    <property type="match status" value="1"/>
</dbReference>
<gene>
    <name evidence="5" type="ORF">CYMTET_51358</name>
</gene>
<dbReference type="Gene3D" id="1.10.10.60">
    <property type="entry name" value="Homeodomain-like"/>
    <property type="match status" value="1"/>
</dbReference>
<keyword evidence="1 2" id="KW-0238">DNA-binding</keyword>
<dbReference type="Gene3D" id="1.10.10.10">
    <property type="entry name" value="Winged helix-like DNA-binding domain superfamily/Winged helix DNA-binding domain"/>
    <property type="match status" value="1"/>
</dbReference>
<dbReference type="PROSITE" id="PS50071">
    <property type="entry name" value="HOMEOBOX_2"/>
    <property type="match status" value="1"/>
</dbReference>
<evidence type="ECO:0000256" key="1">
    <source>
        <dbReference type="PROSITE-ProRule" id="PRU00108"/>
    </source>
</evidence>
<dbReference type="InterPro" id="IPR009057">
    <property type="entry name" value="Homeodomain-like_sf"/>
</dbReference>
<comment type="subcellular location">
    <subcellularLocation>
        <location evidence="1 2">Nucleus</location>
    </subcellularLocation>
</comment>
<dbReference type="GO" id="GO:0003677">
    <property type="term" value="F:DNA binding"/>
    <property type="evidence" value="ECO:0007669"/>
    <property type="project" value="UniProtKB-UniRule"/>
</dbReference>
<feature type="compositionally biased region" description="Basic and acidic residues" evidence="3">
    <location>
        <begin position="93"/>
        <end position="136"/>
    </location>
</feature>
<dbReference type="AlphaFoldDB" id="A0AAE0BL79"/>
<dbReference type="SUPFAM" id="SSF46689">
    <property type="entry name" value="Homeodomain-like"/>
    <property type="match status" value="1"/>
</dbReference>
<dbReference type="InterPro" id="IPR036388">
    <property type="entry name" value="WH-like_DNA-bd_sf"/>
</dbReference>
<dbReference type="InterPro" id="IPR040764">
    <property type="entry name" value="CvfB_WH"/>
</dbReference>
<feature type="compositionally biased region" description="Gly residues" evidence="3">
    <location>
        <begin position="171"/>
        <end position="181"/>
    </location>
</feature>
<dbReference type="CDD" id="cd00086">
    <property type="entry name" value="homeodomain"/>
    <property type="match status" value="1"/>
</dbReference>
<evidence type="ECO:0000313" key="6">
    <source>
        <dbReference type="Proteomes" id="UP001190700"/>
    </source>
</evidence>
<dbReference type="InterPro" id="IPR001356">
    <property type="entry name" value="HD"/>
</dbReference>
<evidence type="ECO:0000259" key="4">
    <source>
        <dbReference type="PROSITE" id="PS50071"/>
    </source>
</evidence>